<feature type="non-terminal residue" evidence="2">
    <location>
        <position position="219"/>
    </location>
</feature>
<dbReference type="CDD" id="cd07302">
    <property type="entry name" value="CHD"/>
    <property type="match status" value="1"/>
</dbReference>
<accession>A0A382VTG5</accession>
<proteinExistence type="predicted"/>
<gene>
    <name evidence="2" type="ORF">METZ01_LOCUS402578</name>
</gene>
<reference evidence="2" key="1">
    <citation type="submission" date="2018-05" db="EMBL/GenBank/DDBJ databases">
        <authorList>
            <person name="Lanie J.A."/>
            <person name="Ng W.-L."/>
            <person name="Kazmierczak K.M."/>
            <person name="Andrzejewski T.M."/>
            <person name="Davidsen T.M."/>
            <person name="Wayne K.J."/>
            <person name="Tettelin H."/>
            <person name="Glass J.I."/>
            <person name="Rusch D."/>
            <person name="Podicherti R."/>
            <person name="Tsui H.-C.T."/>
            <person name="Winkler M.E."/>
        </authorList>
    </citation>
    <scope>NUCLEOTIDE SEQUENCE</scope>
</reference>
<dbReference type="InterPro" id="IPR029787">
    <property type="entry name" value="Nucleotide_cyclase"/>
</dbReference>
<feature type="domain" description="Guanylate cyclase" evidence="1">
    <location>
        <begin position="1"/>
        <end position="113"/>
    </location>
</feature>
<evidence type="ECO:0000313" key="2">
    <source>
        <dbReference type="EMBL" id="SVD49724.1"/>
    </source>
</evidence>
<organism evidence="2">
    <name type="scientific">marine metagenome</name>
    <dbReference type="NCBI Taxonomy" id="408172"/>
    <lineage>
        <taxon>unclassified sequences</taxon>
        <taxon>metagenomes</taxon>
        <taxon>ecological metagenomes</taxon>
    </lineage>
</organism>
<dbReference type="EMBL" id="UINC01154438">
    <property type="protein sequence ID" value="SVD49724.1"/>
    <property type="molecule type" value="Genomic_DNA"/>
</dbReference>
<dbReference type="SUPFAM" id="SSF55073">
    <property type="entry name" value="Nucleotide cyclase"/>
    <property type="match status" value="1"/>
</dbReference>
<dbReference type="GO" id="GO:0035556">
    <property type="term" value="P:intracellular signal transduction"/>
    <property type="evidence" value="ECO:0007669"/>
    <property type="project" value="InterPro"/>
</dbReference>
<dbReference type="InterPro" id="IPR050697">
    <property type="entry name" value="Adenylyl/Guanylyl_Cyclase_3/4"/>
</dbReference>
<dbReference type="PANTHER" id="PTHR43081:SF19">
    <property type="entry name" value="PH-SENSITIVE ADENYLATE CYCLASE RV1264"/>
    <property type="match status" value="1"/>
</dbReference>
<dbReference type="PROSITE" id="PS50125">
    <property type="entry name" value="GUANYLATE_CYCLASE_2"/>
    <property type="match status" value="1"/>
</dbReference>
<sequence>MFTDIVGYSAMINKDQTHALNLLVTHDKIIEPIIANYKGKIIKKIGDAIFAEFPDPLGSINTAIDVQSELLSRNTISEANDKIIIRIGLHMGQVIRKDDDLFGHDVNLCSRIESIAPRGGIAASRELINTIDENEKIMKREMGYVKLKNIIHPHQIYKVYVNSDDFDSDSDKKLQQNLLESGINIVDIDTFSIEETFSLGVLYINNLGDENDDSIAYNL</sequence>
<dbReference type="InterPro" id="IPR001054">
    <property type="entry name" value="A/G_cyclase"/>
</dbReference>
<protein>
    <recommendedName>
        <fullName evidence="1">Guanylate cyclase domain-containing protein</fullName>
    </recommendedName>
</protein>
<dbReference type="PANTHER" id="PTHR43081">
    <property type="entry name" value="ADENYLATE CYCLASE, TERMINAL-DIFFERENTIATION SPECIFIC-RELATED"/>
    <property type="match status" value="1"/>
</dbReference>
<evidence type="ECO:0000259" key="1">
    <source>
        <dbReference type="PROSITE" id="PS50125"/>
    </source>
</evidence>
<dbReference type="Gene3D" id="3.30.70.1230">
    <property type="entry name" value="Nucleotide cyclase"/>
    <property type="match status" value="1"/>
</dbReference>
<dbReference type="GO" id="GO:0006171">
    <property type="term" value="P:cAMP biosynthetic process"/>
    <property type="evidence" value="ECO:0007669"/>
    <property type="project" value="TreeGrafter"/>
</dbReference>
<dbReference type="AlphaFoldDB" id="A0A382VTG5"/>
<name>A0A382VTG5_9ZZZZ</name>
<dbReference type="Pfam" id="PF00211">
    <property type="entry name" value="Guanylate_cyc"/>
    <property type="match status" value="1"/>
</dbReference>